<keyword evidence="3" id="KW-1185">Reference proteome</keyword>
<accession>A0AAW9R478</accession>
<evidence type="ECO:0000313" key="3">
    <source>
        <dbReference type="Proteomes" id="UP001364472"/>
    </source>
</evidence>
<dbReference type="PANTHER" id="PTHR38774">
    <property type="entry name" value="CYTOPLASMIC PROTEIN-RELATED"/>
    <property type="match status" value="1"/>
</dbReference>
<dbReference type="Proteomes" id="UP001364472">
    <property type="component" value="Unassembled WGS sequence"/>
</dbReference>
<gene>
    <name evidence="2" type="ORF">WB794_03635</name>
</gene>
<dbReference type="Pfam" id="PF06853">
    <property type="entry name" value="DUF1249"/>
    <property type="match status" value="1"/>
</dbReference>
<dbReference type="RefSeq" id="WP_337334482.1">
    <property type="nucleotide sequence ID" value="NZ_JBBDHC010000003.1"/>
</dbReference>
<proteinExistence type="predicted"/>
<dbReference type="EMBL" id="JBBDHC010000003">
    <property type="protein sequence ID" value="MEJ1248769.1"/>
    <property type="molecule type" value="Genomic_DNA"/>
</dbReference>
<protein>
    <submittedName>
        <fullName evidence="2">DUF1249 domain-containing protein</fullName>
    </submittedName>
</protein>
<feature type="compositionally biased region" description="Basic and acidic residues" evidence="1">
    <location>
        <begin position="155"/>
        <end position="164"/>
    </location>
</feature>
<dbReference type="PANTHER" id="PTHR38774:SF1">
    <property type="entry name" value="CYTOPLASMIC PROTEIN"/>
    <property type="match status" value="1"/>
</dbReference>
<name>A0AAW9R478_9GAMM</name>
<sequence length="172" mass="19911">MTSLRAPTRPTTFPRISRFGYLMGLYAENFARFERLFQPHGLHPHWRSSIDDGLDVHLQVLERHRYTTLFRLSYALRDPVTGEPDPSAFLRLYRDARLVEVTHCYVGKRWQDALGLYPEPATLLGHRLRMNTFLGKWLDYLGEQGHSPFTLQHDTAPRTHERQGPAEAPGEG</sequence>
<dbReference type="InterPro" id="IPR009659">
    <property type="entry name" value="DUF1249"/>
</dbReference>
<organism evidence="2 3">
    <name type="scientific">Denitratimonas tolerans</name>
    <dbReference type="NCBI Taxonomy" id="1338420"/>
    <lineage>
        <taxon>Bacteria</taxon>
        <taxon>Pseudomonadati</taxon>
        <taxon>Pseudomonadota</taxon>
        <taxon>Gammaproteobacteria</taxon>
        <taxon>Lysobacterales</taxon>
        <taxon>Lysobacteraceae</taxon>
        <taxon>Denitratimonas</taxon>
    </lineage>
</organism>
<reference evidence="2 3" key="1">
    <citation type="journal article" date="2016" name="Antonie Van Leeuwenhoek">
        <title>Denitratimonas tolerans gen. nov., sp. nov., a denitrifying bacterium isolated from a bioreactor for tannery wastewater treatment.</title>
        <authorList>
            <person name="Han S.I."/>
            <person name="Kim J.O."/>
            <person name="Lee Y.R."/>
            <person name="Ekpeghere K.I."/>
            <person name="Koh S.C."/>
            <person name="Whang K.S."/>
        </authorList>
    </citation>
    <scope>NUCLEOTIDE SEQUENCE [LARGE SCALE GENOMIC DNA]</scope>
    <source>
        <strain evidence="2 3">KACC 17565</strain>
    </source>
</reference>
<dbReference type="AlphaFoldDB" id="A0AAW9R478"/>
<comment type="caution">
    <text evidence="2">The sequence shown here is derived from an EMBL/GenBank/DDBJ whole genome shotgun (WGS) entry which is preliminary data.</text>
</comment>
<evidence type="ECO:0000256" key="1">
    <source>
        <dbReference type="SAM" id="MobiDB-lite"/>
    </source>
</evidence>
<feature type="region of interest" description="Disordered" evidence="1">
    <location>
        <begin position="148"/>
        <end position="172"/>
    </location>
</feature>
<evidence type="ECO:0000313" key="2">
    <source>
        <dbReference type="EMBL" id="MEJ1248769.1"/>
    </source>
</evidence>